<dbReference type="HOGENOM" id="CLU_3228299_0_0_6"/>
<dbReference type="STRING" id="632955.GCA_000829675_03019"/>
<evidence type="ECO:0000313" key="1">
    <source>
        <dbReference type="EMBL" id="EPF70320.1"/>
    </source>
</evidence>
<dbReference type="EMBL" id="ATGI01000038">
    <property type="protein sequence ID" value="EPF70320.1"/>
    <property type="molecule type" value="Genomic_DNA"/>
</dbReference>
<proteinExistence type="predicted"/>
<accession>S3MR26</accession>
<name>S3MR26_9GAMM</name>
<dbReference type="PATRIC" id="fig|421052.3.peg.3273"/>
<protein>
    <submittedName>
        <fullName evidence="1">Uncharacterized protein</fullName>
    </submittedName>
</protein>
<reference evidence="1 2" key="1">
    <citation type="submission" date="2013-06" db="EMBL/GenBank/DDBJ databases">
        <title>The Genome Sequence of Acinetobacter rudis CIP 110305.</title>
        <authorList>
            <consortium name="The Broad Institute Genome Sequencing Platform"/>
            <consortium name="The Broad Institute Genome Sequencing Center for Infectious Disease"/>
            <person name="Cerqueira G."/>
            <person name="Feldgarden M."/>
            <person name="Courvalin P."/>
            <person name="Perichon B."/>
            <person name="Grillot-Courvalin C."/>
            <person name="Clermont D."/>
            <person name="Rocha E."/>
            <person name="Yoon E.-J."/>
            <person name="Nemec A."/>
            <person name="Young S.K."/>
            <person name="Zeng Q."/>
            <person name="Gargeya S."/>
            <person name="Fitzgerald M."/>
            <person name="Abouelleil A."/>
            <person name="Alvarado L."/>
            <person name="Berlin A.M."/>
            <person name="Chapman S.B."/>
            <person name="Dewar J."/>
            <person name="Goldberg J."/>
            <person name="Griggs A."/>
            <person name="Gujja S."/>
            <person name="Hansen M."/>
            <person name="Howarth C."/>
            <person name="Imamovic A."/>
            <person name="Larimer J."/>
            <person name="McCowan C."/>
            <person name="Murphy C."/>
            <person name="Pearson M."/>
            <person name="Priest M."/>
            <person name="Roberts A."/>
            <person name="Saif S."/>
            <person name="Shea T."/>
            <person name="Sykes S."/>
            <person name="Wortman J."/>
            <person name="Nusbaum C."/>
            <person name="Birren B."/>
        </authorList>
    </citation>
    <scope>NUCLEOTIDE SEQUENCE [LARGE SCALE GENOMIC DNA]</scope>
    <source>
        <strain evidence="1 2">CIP 110305</strain>
    </source>
</reference>
<evidence type="ECO:0000313" key="2">
    <source>
        <dbReference type="Proteomes" id="UP000014568"/>
    </source>
</evidence>
<gene>
    <name evidence="1" type="ORF">F945_03339</name>
</gene>
<keyword evidence="2" id="KW-1185">Reference proteome</keyword>
<organism evidence="1 2">
    <name type="scientific">Acinetobacter rudis CIP 110305</name>
    <dbReference type="NCBI Taxonomy" id="421052"/>
    <lineage>
        <taxon>Bacteria</taxon>
        <taxon>Pseudomonadati</taxon>
        <taxon>Pseudomonadota</taxon>
        <taxon>Gammaproteobacteria</taxon>
        <taxon>Moraxellales</taxon>
        <taxon>Moraxellaceae</taxon>
        <taxon>Acinetobacter</taxon>
    </lineage>
</organism>
<dbReference type="AlphaFoldDB" id="S3MR26"/>
<comment type="caution">
    <text evidence="1">The sequence shown here is derived from an EMBL/GenBank/DDBJ whole genome shotgun (WGS) entry which is preliminary data.</text>
</comment>
<dbReference type="Proteomes" id="UP000014568">
    <property type="component" value="Unassembled WGS sequence"/>
</dbReference>
<sequence>MAIKYKITLFVVMAIICLLAQSFDTYMGTSNLKKDSGIDQLID</sequence>